<gene>
    <name evidence="2" type="ORF">B0H17DRAFT_1333892</name>
</gene>
<dbReference type="EMBL" id="JARKIE010000124">
    <property type="protein sequence ID" value="KAJ7680052.1"/>
    <property type="molecule type" value="Genomic_DNA"/>
</dbReference>
<evidence type="ECO:0000313" key="3">
    <source>
        <dbReference type="Proteomes" id="UP001221757"/>
    </source>
</evidence>
<feature type="region of interest" description="Disordered" evidence="1">
    <location>
        <begin position="163"/>
        <end position="186"/>
    </location>
</feature>
<evidence type="ECO:0000256" key="1">
    <source>
        <dbReference type="SAM" id="MobiDB-lite"/>
    </source>
</evidence>
<feature type="compositionally biased region" description="Low complexity" evidence="1">
    <location>
        <begin position="165"/>
        <end position="185"/>
    </location>
</feature>
<keyword evidence="3" id="KW-1185">Reference proteome</keyword>
<sequence>MSMGTALDRSGASRWATRCLARSWSSVPPPPRVYADHWRHAFLRDCAMDTWVHEVGLLSNSSAWVAALAGDSCVPDEYSLTNEVEDFAQVSVLKTYMLLHPGIIPRGFTMDRMTNQLAFMDSLELYDPGALFGNTCHIIDTGPPARHTTPPAMLDPSRTFRTVAPDDTPTSTPAAAAASTPTNSAPIPPIHLRSSVIALVFIASPE</sequence>
<protein>
    <submittedName>
        <fullName evidence="2">Uncharacterized protein</fullName>
    </submittedName>
</protein>
<dbReference type="AlphaFoldDB" id="A0AAD7G9J4"/>
<proteinExistence type="predicted"/>
<dbReference type="Proteomes" id="UP001221757">
    <property type="component" value="Unassembled WGS sequence"/>
</dbReference>
<accession>A0AAD7G9J4</accession>
<evidence type="ECO:0000313" key="2">
    <source>
        <dbReference type="EMBL" id="KAJ7680052.1"/>
    </source>
</evidence>
<organism evidence="2 3">
    <name type="scientific">Mycena rosella</name>
    <name type="common">Pink bonnet</name>
    <name type="synonym">Agaricus rosellus</name>
    <dbReference type="NCBI Taxonomy" id="1033263"/>
    <lineage>
        <taxon>Eukaryota</taxon>
        <taxon>Fungi</taxon>
        <taxon>Dikarya</taxon>
        <taxon>Basidiomycota</taxon>
        <taxon>Agaricomycotina</taxon>
        <taxon>Agaricomycetes</taxon>
        <taxon>Agaricomycetidae</taxon>
        <taxon>Agaricales</taxon>
        <taxon>Marasmiineae</taxon>
        <taxon>Mycenaceae</taxon>
        <taxon>Mycena</taxon>
    </lineage>
</organism>
<reference evidence="2" key="1">
    <citation type="submission" date="2023-03" db="EMBL/GenBank/DDBJ databases">
        <title>Massive genome expansion in bonnet fungi (Mycena s.s.) driven by repeated elements and novel gene families across ecological guilds.</title>
        <authorList>
            <consortium name="Lawrence Berkeley National Laboratory"/>
            <person name="Harder C.B."/>
            <person name="Miyauchi S."/>
            <person name="Viragh M."/>
            <person name="Kuo A."/>
            <person name="Thoen E."/>
            <person name="Andreopoulos B."/>
            <person name="Lu D."/>
            <person name="Skrede I."/>
            <person name="Drula E."/>
            <person name="Henrissat B."/>
            <person name="Morin E."/>
            <person name="Kohler A."/>
            <person name="Barry K."/>
            <person name="LaButti K."/>
            <person name="Morin E."/>
            <person name="Salamov A."/>
            <person name="Lipzen A."/>
            <person name="Mereny Z."/>
            <person name="Hegedus B."/>
            <person name="Baldrian P."/>
            <person name="Stursova M."/>
            <person name="Weitz H."/>
            <person name="Taylor A."/>
            <person name="Grigoriev I.V."/>
            <person name="Nagy L.G."/>
            <person name="Martin F."/>
            <person name="Kauserud H."/>
        </authorList>
    </citation>
    <scope>NUCLEOTIDE SEQUENCE</scope>
    <source>
        <strain evidence="2">CBHHK067</strain>
    </source>
</reference>
<name>A0AAD7G9J4_MYCRO</name>
<comment type="caution">
    <text evidence="2">The sequence shown here is derived from an EMBL/GenBank/DDBJ whole genome shotgun (WGS) entry which is preliminary data.</text>
</comment>